<reference evidence="11 12" key="1">
    <citation type="submission" date="2022-04" db="EMBL/GenBank/DDBJ databases">
        <title>Genome diversity in the genus Frankia.</title>
        <authorList>
            <person name="Carlos-Shanley C."/>
            <person name="Hahn D."/>
        </authorList>
    </citation>
    <scope>NUCLEOTIDE SEQUENCE [LARGE SCALE GENOMIC DNA]</scope>
    <source>
        <strain evidence="11 12">Ag45/Mut15</strain>
    </source>
</reference>
<comment type="cofactor">
    <cofactor evidence="7">
        <name>[4Fe-4S] cluster</name>
        <dbReference type="ChEBI" id="CHEBI:49883"/>
    </cofactor>
    <text evidence="7">Binds 1 [4Fe-4S] cluster per subunit.</text>
</comment>
<organism evidence="11 12">
    <name type="scientific">Frankia umida</name>
    <dbReference type="NCBI Taxonomy" id="573489"/>
    <lineage>
        <taxon>Bacteria</taxon>
        <taxon>Bacillati</taxon>
        <taxon>Actinomycetota</taxon>
        <taxon>Actinomycetes</taxon>
        <taxon>Frankiales</taxon>
        <taxon>Frankiaceae</taxon>
        <taxon>Frankia</taxon>
    </lineage>
</organism>
<dbReference type="PROSITE" id="PS51278">
    <property type="entry name" value="GATASE_TYPE_2"/>
    <property type="match status" value="1"/>
</dbReference>
<dbReference type="CDD" id="cd00715">
    <property type="entry name" value="GPATase_N"/>
    <property type="match status" value="1"/>
</dbReference>
<feature type="region of interest" description="Disordered" evidence="9">
    <location>
        <begin position="512"/>
        <end position="533"/>
    </location>
</feature>
<evidence type="ECO:0000256" key="4">
    <source>
        <dbReference type="ARBA" id="ARBA00022679"/>
    </source>
</evidence>
<evidence type="ECO:0000256" key="5">
    <source>
        <dbReference type="ARBA" id="ARBA00022755"/>
    </source>
</evidence>
<feature type="binding site" evidence="7">
    <location>
        <position position="414"/>
    </location>
    <ligand>
        <name>[4Fe-4S] cluster</name>
        <dbReference type="ChEBI" id="CHEBI:49883"/>
    </ligand>
</feature>
<gene>
    <name evidence="7 11" type="primary">purF</name>
    <name evidence="11" type="ORF">MXD59_04915</name>
</gene>
<feature type="binding site" evidence="7">
    <location>
        <position position="268"/>
    </location>
    <ligand>
        <name>[4Fe-4S] cluster</name>
        <dbReference type="ChEBI" id="CHEBI:49883"/>
    </ligand>
</feature>
<dbReference type="Pfam" id="PF13522">
    <property type="entry name" value="GATase_6"/>
    <property type="match status" value="1"/>
</dbReference>
<keyword evidence="4 7" id="KW-0808">Transferase</keyword>
<feature type="binding site" evidence="7">
    <location>
        <position position="378"/>
    </location>
    <ligand>
        <name>Mg(2+)</name>
        <dbReference type="ChEBI" id="CHEBI:18420"/>
    </ligand>
</feature>
<comment type="caution">
    <text evidence="11">The sequence shown here is derived from an EMBL/GenBank/DDBJ whole genome shotgun (WGS) entry which is preliminary data.</text>
</comment>
<dbReference type="NCBIfam" id="TIGR01134">
    <property type="entry name" value="purF"/>
    <property type="match status" value="1"/>
</dbReference>
<dbReference type="EC" id="2.4.2.14" evidence="7"/>
<comment type="pathway">
    <text evidence="1 7 8">Purine metabolism; IMP biosynthesis via de novo pathway; N(1)-(5-phospho-D-ribosyl)glycinamide from 5-phospho-alpha-D-ribose 1-diphosphate: step 1/2.</text>
</comment>
<feature type="active site" description="Nucleophile" evidence="7">
    <location>
        <position position="28"/>
    </location>
</feature>
<dbReference type="InterPro" id="IPR035584">
    <property type="entry name" value="PurF_N"/>
</dbReference>
<keyword evidence="7" id="KW-0460">Magnesium</keyword>
<keyword evidence="7" id="KW-0479">Metal-binding</keyword>
<keyword evidence="7" id="KW-0411">Iron-sulfur</keyword>
<comment type="similarity">
    <text evidence="2 7 8">In the C-terminal section; belongs to the purine/pyrimidine phosphoribosyltransferase family.</text>
</comment>
<dbReference type="PANTHER" id="PTHR11907">
    <property type="entry name" value="AMIDOPHOSPHORIBOSYLTRANSFERASE"/>
    <property type="match status" value="1"/>
</dbReference>
<evidence type="ECO:0000256" key="8">
    <source>
        <dbReference type="PIRNR" id="PIRNR000485"/>
    </source>
</evidence>
<name>A0ABT0JUA1_9ACTN</name>
<dbReference type="InterPro" id="IPR000836">
    <property type="entry name" value="PRTase_dom"/>
</dbReference>
<evidence type="ECO:0000313" key="12">
    <source>
        <dbReference type="Proteomes" id="UP001201873"/>
    </source>
</evidence>
<dbReference type="InterPro" id="IPR029057">
    <property type="entry name" value="PRTase-like"/>
</dbReference>
<feature type="binding site" evidence="7">
    <location>
        <position position="465"/>
    </location>
    <ligand>
        <name>[4Fe-4S] cluster</name>
        <dbReference type="ChEBI" id="CHEBI:49883"/>
    </ligand>
</feature>
<comment type="cofactor">
    <cofactor evidence="7">
        <name>Mg(2+)</name>
        <dbReference type="ChEBI" id="CHEBI:18420"/>
    </cofactor>
    <text evidence="7">Binds 1 Mg(2+) ion per subunit.</text>
</comment>
<evidence type="ECO:0000256" key="3">
    <source>
        <dbReference type="ARBA" id="ARBA00022676"/>
    </source>
</evidence>
<protein>
    <recommendedName>
        <fullName evidence="7">Amidophosphoribosyltransferase</fullName>
        <shortName evidence="7">ATase</shortName>
        <ecNumber evidence="7">2.4.2.14</ecNumber>
    </recommendedName>
    <alternativeName>
        <fullName evidence="7">Glutamine phosphoribosylpyrophosphate amidotransferase</fullName>
        <shortName evidence="7">GPATase</shortName>
    </alternativeName>
</protein>
<sequence length="533" mass="56546">MSDVAARSNLEDEAWPDPSDDPGPQDACGVFGVWAPGEDVANLTYYGLYALQHRGQEAAGIAVGDGRTVVVFKELGLVAQVFNERSLASLSGGHLAVGHTRYSTTGSSTWENAQPSYRTARFGGPVALGHNGNLTNIVQLASELGAGRDRLRATTDSDLITAMLADHPGPTLTDAAMAVLPRLAGAFSLVFADASTLYAARDAHGIHPLVLGRLADHPEGAWVVASETAALDIVGASFVREVDPGELIIIDGTGVRSRRFAEADPHLCLFEYVYLARPDTAISGRSVHAVRVDVGRQLAREAPVDADLVIPVPQSGVPAAVGYAEQSGIPFGEGLVKNSYVGRTFIQPSQTIRQRGIRLKLNPLREVIEGRRLVVVDDSIVRGNTQRALVRMLQEAGAAEVHIRISSPPVRWPCFYGIDFATRAELIASDAGVEEIRASLGADSLAYVSLDGLVAASHQPARTLCRACFDGIYPVPLAESDKLGKHRLEPGGAAQTTADLIAEAMRREVTLGMNGADPSPDGHDADLAEARPV</sequence>
<dbReference type="InterPro" id="IPR029055">
    <property type="entry name" value="Ntn_hydrolases_N"/>
</dbReference>
<keyword evidence="3 7" id="KW-0328">Glycosyltransferase</keyword>
<evidence type="ECO:0000313" key="11">
    <source>
        <dbReference type="EMBL" id="MCK9875130.1"/>
    </source>
</evidence>
<dbReference type="InterPro" id="IPR005854">
    <property type="entry name" value="PurF"/>
</dbReference>
<comment type="function">
    <text evidence="7">Catalyzes the formation of phosphoribosylamine from phosphoribosylpyrophosphate (PRPP) and glutamine.</text>
</comment>
<evidence type="ECO:0000259" key="10">
    <source>
        <dbReference type="PROSITE" id="PS51278"/>
    </source>
</evidence>
<dbReference type="Gene3D" id="3.60.20.10">
    <property type="entry name" value="Glutamine Phosphoribosylpyrophosphate, subunit 1, domain 1"/>
    <property type="match status" value="1"/>
</dbReference>
<evidence type="ECO:0000256" key="7">
    <source>
        <dbReference type="HAMAP-Rule" id="MF_01931"/>
    </source>
</evidence>
<keyword evidence="7" id="KW-0408">Iron</keyword>
<dbReference type="HAMAP" id="MF_01931">
    <property type="entry name" value="PurF"/>
    <property type="match status" value="1"/>
</dbReference>
<proteinExistence type="inferred from homology"/>
<dbReference type="GO" id="GO:0004044">
    <property type="term" value="F:amidophosphoribosyltransferase activity"/>
    <property type="evidence" value="ECO:0007669"/>
    <property type="project" value="UniProtKB-EC"/>
</dbReference>
<comment type="catalytic activity">
    <reaction evidence="7 8">
        <text>5-phospho-beta-D-ribosylamine + L-glutamate + diphosphate = 5-phospho-alpha-D-ribose 1-diphosphate + L-glutamine + H2O</text>
        <dbReference type="Rhea" id="RHEA:14905"/>
        <dbReference type="ChEBI" id="CHEBI:15377"/>
        <dbReference type="ChEBI" id="CHEBI:29985"/>
        <dbReference type="ChEBI" id="CHEBI:33019"/>
        <dbReference type="ChEBI" id="CHEBI:58017"/>
        <dbReference type="ChEBI" id="CHEBI:58359"/>
        <dbReference type="ChEBI" id="CHEBI:58681"/>
        <dbReference type="EC" id="2.4.2.14"/>
    </reaction>
</comment>
<dbReference type="Gene3D" id="3.40.50.2020">
    <property type="match status" value="1"/>
</dbReference>
<feature type="binding site" evidence="7">
    <location>
        <position position="377"/>
    </location>
    <ligand>
        <name>Mg(2+)</name>
        <dbReference type="ChEBI" id="CHEBI:18420"/>
    </ligand>
</feature>
<evidence type="ECO:0000256" key="6">
    <source>
        <dbReference type="ARBA" id="ARBA00022962"/>
    </source>
</evidence>
<evidence type="ECO:0000256" key="1">
    <source>
        <dbReference type="ARBA" id="ARBA00005209"/>
    </source>
</evidence>
<evidence type="ECO:0000256" key="2">
    <source>
        <dbReference type="ARBA" id="ARBA00010138"/>
    </source>
</evidence>
<feature type="compositionally biased region" description="Acidic residues" evidence="9">
    <location>
        <begin position="11"/>
        <end position="20"/>
    </location>
</feature>
<dbReference type="SUPFAM" id="SSF56235">
    <property type="entry name" value="N-terminal nucleophile aminohydrolases (Ntn hydrolases)"/>
    <property type="match status" value="1"/>
</dbReference>
<dbReference type="SUPFAM" id="SSF53271">
    <property type="entry name" value="PRTase-like"/>
    <property type="match status" value="1"/>
</dbReference>
<dbReference type="Pfam" id="PF00156">
    <property type="entry name" value="Pribosyltran"/>
    <property type="match status" value="1"/>
</dbReference>
<accession>A0ABT0JUA1</accession>
<keyword evidence="12" id="KW-1185">Reference proteome</keyword>
<keyword evidence="7" id="KW-0004">4Fe-4S</keyword>
<keyword evidence="6 7" id="KW-0315">Glutamine amidotransferase</keyword>
<dbReference type="EMBL" id="JALKFT010000003">
    <property type="protein sequence ID" value="MCK9875130.1"/>
    <property type="molecule type" value="Genomic_DNA"/>
</dbReference>
<dbReference type="CDD" id="cd06223">
    <property type="entry name" value="PRTases_typeI"/>
    <property type="match status" value="1"/>
</dbReference>
<keyword evidence="5 7" id="KW-0658">Purine biosynthesis</keyword>
<feature type="domain" description="Glutamine amidotransferase type-2" evidence="10">
    <location>
        <begin position="28"/>
        <end position="253"/>
    </location>
</feature>
<feature type="region of interest" description="Disordered" evidence="9">
    <location>
        <begin position="1"/>
        <end position="26"/>
    </location>
</feature>
<feature type="binding site" evidence="7">
    <location>
        <position position="468"/>
    </location>
    <ligand>
        <name>[4Fe-4S] cluster</name>
        <dbReference type="ChEBI" id="CHEBI:49883"/>
    </ligand>
</feature>
<dbReference type="InterPro" id="IPR017932">
    <property type="entry name" value="GATase_2_dom"/>
</dbReference>
<dbReference type="Proteomes" id="UP001201873">
    <property type="component" value="Unassembled WGS sequence"/>
</dbReference>
<feature type="binding site" evidence="7">
    <location>
        <position position="315"/>
    </location>
    <ligand>
        <name>Mg(2+)</name>
        <dbReference type="ChEBI" id="CHEBI:18420"/>
    </ligand>
</feature>
<evidence type="ECO:0000256" key="9">
    <source>
        <dbReference type="SAM" id="MobiDB-lite"/>
    </source>
</evidence>
<dbReference type="RefSeq" id="WP_248823605.1">
    <property type="nucleotide sequence ID" value="NZ_JALKFT010000003.1"/>
</dbReference>
<feature type="compositionally biased region" description="Basic and acidic residues" evidence="9">
    <location>
        <begin position="520"/>
        <end position="533"/>
    </location>
</feature>
<dbReference type="PIRSF" id="PIRSF000485">
    <property type="entry name" value="Amd_phspho_trans"/>
    <property type="match status" value="1"/>
</dbReference>